<dbReference type="Gene3D" id="3.10.450.70">
    <property type="entry name" value="Disulphide bond isomerase, DsbC/G, N-terminal"/>
    <property type="match status" value="1"/>
</dbReference>
<comment type="similarity">
    <text evidence="2 7">Belongs to the thioredoxin family. DsbC subfamily.</text>
</comment>
<feature type="domain" description="Thioredoxin-like fold" evidence="9">
    <location>
        <begin position="123"/>
        <end position="245"/>
    </location>
</feature>
<name>A0ABT3T146_9GAMM</name>
<dbReference type="InterPro" id="IPR036249">
    <property type="entry name" value="Thioredoxin-like_sf"/>
</dbReference>
<comment type="function">
    <text evidence="7">Required for disulfide bond formation in some periplasmic proteins. Acts by transferring its disulfide bond to other proteins and is reduced in the process.</text>
</comment>
<evidence type="ECO:0000259" key="8">
    <source>
        <dbReference type="Pfam" id="PF10411"/>
    </source>
</evidence>
<dbReference type="InterPro" id="IPR051470">
    <property type="entry name" value="Thiol:disulfide_interchange"/>
</dbReference>
<protein>
    <recommendedName>
        <fullName evidence="7">Thiol:disulfide interchange protein</fullName>
    </recommendedName>
</protein>
<dbReference type="PANTHER" id="PTHR35272">
    <property type="entry name" value="THIOL:DISULFIDE INTERCHANGE PROTEIN DSBC-RELATED"/>
    <property type="match status" value="1"/>
</dbReference>
<dbReference type="EMBL" id="SHNO01000001">
    <property type="protein sequence ID" value="MCX2975986.1"/>
    <property type="molecule type" value="Genomic_DNA"/>
</dbReference>
<keyword evidence="5" id="KW-1015">Disulfide bond</keyword>
<evidence type="ECO:0000313" key="11">
    <source>
        <dbReference type="Proteomes" id="UP001143304"/>
    </source>
</evidence>
<dbReference type="Gene3D" id="3.40.30.10">
    <property type="entry name" value="Glutaredoxin"/>
    <property type="match status" value="1"/>
</dbReference>
<organism evidence="10 11">
    <name type="scientific">Candidatus Marimicrobium litorale</name>
    <dbReference type="NCBI Taxonomy" id="2518991"/>
    <lineage>
        <taxon>Bacteria</taxon>
        <taxon>Pseudomonadati</taxon>
        <taxon>Pseudomonadota</taxon>
        <taxon>Gammaproteobacteria</taxon>
        <taxon>Cellvibrionales</taxon>
        <taxon>Halieaceae</taxon>
        <taxon>Marimicrobium</taxon>
    </lineage>
</organism>
<keyword evidence="6 7" id="KW-0676">Redox-active center</keyword>
<comment type="subcellular location">
    <subcellularLocation>
        <location evidence="1 7">Periplasm</location>
    </subcellularLocation>
</comment>
<dbReference type="Proteomes" id="UP001143304">
    <property type="component" value="Unassembled WGS sequence"/>
</dbReference>
<dbReference type="Pfam" id="PF13098">
    <property type="entry name" value="Thioredoxin_2"/>
    <property type="match status" value="1"/>
</dbReference>
<gene>
    <name evidence="10" type="ORF">EYC82_01280</name>
</gene>
<evidence type="ECO:0000256" key="4">
    <source>
        <dbReference type="ARBA" id="ARBA00022764"/>
    </source>
</evidence>
<evidence type="ECO:0000256" key="1">
    <source>
        <dbReference type="ARBA" id="ARBA00004418"/>
    </source>
</evidence>
<feature type="chain" id="PRO_5044958646" description="Thiol:disulfide interchange protein" evidence="7">
    <location>
        <begin position="24"/>
        <end position="249"/>
    </location>
</feature>
<evidence type="ECO:0000256" key="7">
    <source>
        <dbReference type="RuleBase" id="RU364038"/>
    </source>
</evidence>
<comment type="caution">
    <text evidence="10">The sequence shown here is derived from an EMBL/GenBank/DDBJ whole genome shotgun (WGS) entry which is preliminary data.</text>
</comment>
<dbReference type="InterPro" id="IPR009094">
    <property type="entry name" value="DiS-bond_isomerase_DsbC/G_N_sf"/>
</dbReference>
<evidence type="ECO:0000256" key="6">
    <source>
        <dbReference type="ARBA" id="ARBA00023284"/>
    </source>
</evidence>
<sequence length="249" mass="27189">MIDRMMKTALAALFLATASLVSAGEPLSEAQVDTLRKALEKPNMGLKVISAQTTGVPNLVEVQLSEGPMIYSTLEGDYFIVGDLYEVGPESYVNLAEQRRDALRMETLAELNRDDMIIFAPEKETRSYITVFFDDTCYYCQKLHGEVAELNANGVEVRYLAYPRAGLSSDAYKNLASAWCADDPNETLVKLINKESVPVNVCEGNPVAAQFQLGQELGVRGTPAIVTESGKMIPGYQSASELMATLGLD</sequence>
<dbReference type="GO" id="GO:0016853">
    <property type="term" value="F:isomerase activity"/>
    <property type="evidence" value="ECO:0007669"/>
    <property type="project" value="UniProtKB-KW"/>
</dbReference>
<keyword evidence="10" id="KW-0413">Isomerase</keyword>
<keyword evidence="3 7" id="KW-0732">Signal</keyword>
<dbReference type="RefSeq" id="WP_279247743.1">
    <property type="nucleotide sequence ID" value="NZ_SHNO01000001.1"/>
</dbReference>
<dbReference type="InterPro" id="IPR018950">
    <property type="entry name" value="DiS-bond_isomerase_DsbC/G_N"/>
</dbReference>
<dbReference type="InterPro" id="IPR012336">
    <property type="entry name" value="Thioredoxin-like_fold"/>
</dbReference>
<evidence type="ECO:0000256" key="2">
    <source>
        <dbReference type="ARBA" id="ARBA00009813"/>
    </source>
</evidence>
<accession>A0ABT3T146</accession>
<keyword evidence="11" id="KW-1185">Reference proteome</keyword>
<proteinExistence type="inferred from homology"/>
<feature type="domain" description="Disulphide bond isomerase DsbC/G N-terminal" evidence="8">
    <location>
        <begin position="29"/>
        <end position="88"/>
    </location>
</feature>
<dbReference type="SUPFAM" id="SSF52833">
    <property type="entry name" value="Thioredoxin-like"/>
    <property type="match status" value="1"/>
</dbReference>
<reference evidence="10" key="1">
    <citation type="submission" date="2019-02" db="EMBL/GenBank/DDBJ databases">
        <authorList>
            <person name="Li S.-H."/>
        </authorList>
    </citation>
    <scope>NUCLEOTIDE SEQUENCE</scope>
    <source>
        <strain evidence="10">IMCC11814</strain>
    </source>
</reference>
<evidence type="ECO:0000259" key="9">
    <source>
        <dbReference type="Pfam" id="PF13098"/>
    </source>
</evidence>
<dbReference type="SUPFAM" id="SSF54423">
    <property type="entry name" value="DsbC/DsbG N-terminal domain-like"/>
    <property type="match status" value="1"/>
</dbReference>
<dbReference type="PANTHER" id="PTHR35272:SF3">
    <property type="entry name" value="THIOL:DISULFIDE INTERCHANGE PROTEIN DSBC"/>
    <property type="match status" value="1"/>
</dbReference>
<dbReference type="CDD" id="cd03020">
    <property type="entry name" value="DsbA_DsbC_DsbG"/>
    <property type="match status" value="1"/>
</dbReference>
<evidence type="ECO:0000256" key="5">
    <source>
        <dbReference type="ARBA" id="ARBA00023157"/>
    </source>
</evidence>
<feature type="signal peptide" evidence="7">
    <location>
        <begin position="1"/>
        <end position="23"/>
    </location>
</feature>
<dbReference type="Pfam" id="PF10411">
    <property type="entry name" value="DsbC_N"/>
    <property type="match status" value="1"/>
</dbReference>
<keyword evidence="4 7" id="KW-0574">Periplasm</keyword>
<evidence type="ECO:0000313" key="10">
    <source>
        <dbReference type="EMBL" id="MCX2975986.1"/>
    </source>
</evidence>
<dbReference type="InterPro" id="IPR033954">
    <property type="entry name" value="DiS-bond_Isoase_DsbC/G"/>
</dbReference>
<evidence type="ECO:0000256" key="3">
    <source>
        <dbReference type="ARBA" id="ARBA00022729"/>
    </source>
</evidence>